<comment type="caution">
    <text evidence="3">The sequence shown here is derived from an EMBL/GenBank/DDBJ whole genome shotgun (WGS) entry which is preliminary data.</text>
</comment>
<evidence type="ECO:0000313" key="2">
    <source>
        <dbReference type="EMBL" id="PDX74162.1"/>
    </source>
</evidence>
<protein>
    <submittedName>
        <fullName evidence="3">Uncharacterized protein</fullName>
    </submittedName>
</protein>
<dbReference type="Proteomes" id="UP000220005">
    <property type="component" value="Unassembled WGS sequence"/>
</dbReference>
<sequence length="103" mass="11517">MKKKNAIPFKPKPFSLKSKAKQRTAEDALAGMRTLPIPALVTTINMMIGVLSERGFQIYDWDNKDKAVYKLVFRGGKIYALIPHTAKKEDASHAETPVSDERG</sequence>
<accession>A0A2A7AQH6</accession>
<reference evidence="4 5" key="1">
    <citation type="journal article" date="2017" name="Front. Microbiol.">
        <title>New Insights into the Diversity of the Genus Faecalibacterium.</title>
        <authorList>
            <person name="Benevides L."/>
            <person name="Burman S."/>
            <person name="Martin R."/>
            <person name="Robert V."/>
            <person name="Thomas M."/>
            <person name="Miquel S."/>
            <person name="Chain F."/>
            <person name="Sokol H."/>
            <person name="Bermudez-Humaran L.G."/>
            <person name="Morrison M."/>
            <person name="Langella P."/>
            <person name="Azevedo V.A."/>
            <person name="Chatel J.M."/>
            <person name="Soares S."/>
        </authorList>
    </citation>
    <scope>NUCLEOTIDE SEQUENCE [LARGE SCALE GENOMIC DNA]</scope>
    <source>
        <strain evidence="2 5">CNCM I 4573</strain>
        <strain evidence="3 4">CNCM I 4575</strain>
    </source>
</reference>
<name>A0A2A7AQH6_9FIRM</name>
<proteinExistence type="predicted"/>
<evidence type="ECO:0000313" key="5">
    <source>
        <dbReference type="Proteomes" id="UP000220157"/>
    </source>
</evidence>
<dbReference type="Proteomes" id="UP000220157">
    <property type="component" value="Unassembled WGS sequence"/>
</dbReference>
<dbReference type="EMBL" id="WKQE01000001">
    <property type="protein sequence ID" value="MSC79526.1"/>
    <property type="molecule type" value="Genomic_DNA"/>
</dbReference>
<dbReference type="AlphaFoldDB" id="A0A2A7AQH6"/>
<dbReference type="EMBL" id="NMTY01000015">
    <property type="protein sequence ID" value="PDX81434.1"/>
    <property type="molecule type" value="Genomic_DNA"/>
</dbReference>
<organism evidence="3 4">
    <name type="scientific">Faecalibacterium prausnitzii</name>
    <dbReference type="NCBI Taxonomy" id="853"/>
    <lineage>
        <taxon>Bacteria</taxon>
        <taxon>Bacillati</taxon>
        <taxon>Bacillota</taxon>
        <taxon>Clostridia</taxon>
        <taxon>Eubacteriales</taxon>
        <taxon>Oscillospiraceae</taxon>
        <taxon>Faecalibacterium</taxon>
    </lineage>
</organism>
<reference evidence="1 6" key="3">
    <citation type="journal article" date="2019" name="Nat. Med.">
        <title>A library of human gut bacterial isolates paired with longitudinal multiomics data enables mechanistic microbiome research.</title>
        <authorList>
            <person name="Poyet M."/>
            <person name="Groussin M."/>
            <person name="Gibbons S.M."/>
            <person name="Avila-Pacheco J."/>
            <person name="Jiang X."/>
            <person name="Kearney S.M."/>
            <person name="Perrotta A.R."/>
            <person name="Berdy B."/>
            <person name="Zhao S."/>
            <person name="Lieberman T.D."/>
            <person name="Swanson P.K."/>
            <person name="Smith M."/>
            <person name="Roesemann S."/>
            <person name="Alexander J.E."/>
            <person name="Rich S.A."/>
            <person name="Livny J."/>
            <person name="Vlamakis H."/>
            <person name="Clish C."/>
            <person name="Bullock K."/>
            <person name="Deik A."/>
            <person name="Scott J."/>
            <person name="Pierce K.A."/>
            <person name="Xavier R.J."/>
            <person name="Alm E.J."/>
        </authorList>
    </citation>
    <scope>NUCLEOTIDE SEQUENCE [LARGE SCALE GENOMIC DNA]</scope>
    <source>
        <strain evidence="1 6">BIOML-B9</strain>
    </source>
</reference>
<dbReference type="EMBL" id="NMTW01000053">
    <property type="protein sequence ID" value="PDX74162.1"/>
    <property type="molecule type" value="Genomic_DNA"/>
</dbReference>
<reference evidence="3" key="2">
    <citation type="submission" date="2017-07" db="EMBL/GenBank/DDBJ databases">
        <authorList>
            <person name="Sun Z.S."/>
            <person name="Albrecht U."/>
            <person name="Echele G."/>
            <person name="Lee C.C."/>
        </authorList>
    </citation>
    <scope>NUCLEOTIDE SEQUENCE</scope>
    <source>
        <strain evidence="2">CNCM I 4573</strain>
        <strain evidence="3">CNCM I 4575</strain>
    </source>
</reference>
<gene>
    <name evidence="2" type="ORF">CGS56_14060</name>
    <name evidence="3" type="ORF">CGS58_07010</name>
    <name evidence="1" type="ORF">GKD85_01575</name>
</gene>
<evidence type="ECO:0000313" key="1">
    <source>
        <dbReference type="EMBL" id="MSC79526.1"/>
    </source>
</evidence>
<dbReference type="RefSeq" id="WP_097786169.1">
    <property type="nucleotide sequence ID" value="NZ_JBBNHN010000001.1"/>
</dbReference>
<dbReference type="Proteomes" id="UP000477010">
    <property type="component" value="Unassembled WGS sequence"/>
</dbReference>
<evidence type="ECO:0000313" key="3">
    <source>
        <dbReference type="EMBL" id="PDX81434.1"/>
    </source>
</evidence>
<evidence type="ECO:0000313" key="4">
    <source>
        <dbReference type="Proteomes" id="UP000220005"/>
    </source>
</evidence>
<evidence type="ECO:0000313" key="6">
    <source>
        <dbReference type="Proteomes" id="UP000477010"/>
    </source>
</evidence>